<dbReference type="GO" id="GO:0045944">
    <property type="term" value="P:positive regulation of transcription by RNA polymerase II"/>
    <property type="evidence" value="ECO:0007669"/>
    <property type="project" value="TreeGrafter"/>
</dbReference>
<keyword evidence="12" id="KW-1185">Reference proteome</keyword>
<dbReference type="Pfam" id="PF13771">
    <property type="entry name" value="zf-HC5HC2H"/>
    <property type="match status" value="1"/>
</dbReference>
<dbReference type="PANTHER" id="PTHR13763:SF0">
    <property type="entry name" value="BREAST CANCER TYPE 1 SUSCEPTIBILITY PROTEIN"/>
    <property type="match status" value="1"/>
</dbReference>
<evidence type="ECO:0000259" key="10">
    <source>
        <dbReference type="PROSITE" id="PS51805"/>
    </source>
</evidence>
<evidence type="ECO:0000256" key="8">
    <source>
        <dbReference type="ARBA" id="ARBA00023242"/>
    </source>
</evidence>
<organism evidence="11 12">
    <name type="scientific">Prymnesium parvum</name>
    <name type="common">Toxic golden alga</name>
    <dbReference type="NCBI Taxonomy" id="97485"/>
    <lineage>
        <taxon>Eukaryota</taxon>
        <taxon>Haptista</taxon>
        <taxon>Haptophyta</taxon>
        <taxon>Prymnesiophyceae</taxon>
        <taxon>Prymnesiales</taxon>
        <taxon>Prymnesiaceae</taxon>
        <taxon>Prymnesium</taxon>
    </lineage>
</organism>
<keyword evidence="2" id="KW-0479">Metal-binding</keyword>
<dbReference type="InterPro" id="IPR031099">
    <property type="entry name" value="BRCA1-associated"/>
</dbReference>
<feature type="region of interest" description="Disordered" evidence="9">
    <location>
        <begin position="253"/>
        <end position="281"/>
    </location>
</feature>
<dbReference type="GO" id="GO:0004842">
    <property type="term" value="F:ubiquitin-protein transferase activity"/>
    <property type="evidence" value="ECO:0007669"/>
    <property type="project" value="TreeGrafter"/>
</dbReference>
<keyword evidence="3" id="KW-0677">Repeat</keyword>
<gene>
    <name evidence="11" type="ORF">AB1Y20_000747</name>
</gene>
<dbReference type="Gene3D" id="3.30.40.10">
    <property type="entry name" value="Zinc/RING finger domain, C3HC4 (zinc finger)"/>
    <property type="match status" value="1"/>
</dbReference>
<evidence type="ECO:0000256" key="7">
    <source>
        <dbReference type="ARBA" id="ARBA00023204"/>
    </source>
</evidence>
<dbReference type="PANTHER" id="PTHR13763">
    <property type="entry name" value="BREAST CANCER TYPE 1 SUSCEPTIBILITY PROTEIN BRCA1"/>
    <property type="match status" value="1"/>
</dbReference>
<feature type="domain" description="PHD-type" evidence="10">
    <location>
        <begin position="18"/>
        <end position="131"/>
    </location>
</feature>
<keyword evidence="8" id="KW-0539">Nucleus</keyword>
<dbReference type="PROSITE" id="PS51805">
    <property type="entry name" value="EPHD"/>
    <property type="match status" value="1"/>
</dbReference>
<proteinExistence type="predicted"/>
<reference evidence="11 12" key="1">
    <citation type="journal article" date="2024" name="Science">
        <title>Giant polyketide synthase enzymes in the biosynthesis of giant marine polyether toxins.</title>
        <authorList>
            <person name="Fallon T.R."/>
            <person name="Shende V.V."/>
            <person name="Wierzbicki I.H."/>
            <person name="Pendleton A.L."/>
            <person name="Watervoot N.F."/>
            <person name="Auber R.P."/>
            <person name="Gonzalez D.J."/>
            <person name="Wisecaver J.H."/>
            <person name="Moore B.S."/>
        </authorList>
    </citation>
    <scope>NUCLEOTIDE SEQUENCE [LARGE SCALE GENOMIC DNA]</scope>
    <source>
        <strain evidence="11 12">12B1</strain>
    </source>
</reference>
<evidence type="ECO:0000256" key="5">
    <source>
        <dbReference type="ARBA" id="ARBA00022771"/>
    </source>
</evidence>
<protein>
    <recommendedName>
        <fullName evidence="10">PHD-type domain-containing protein</fullName>
    </recommendedName>
</protein>
<dbReference type="GO" id="GO:0008270">
    <property type="term" value="F:zinc ion binding"/>
    <property type="evidence" value="ECO:0007669"/>
    <property type="project" value="UniProtKB-KW"/>
</dbReference>
<evidence type="ECO:0000256" key="1">
    <source>
        <dbReference type="ARBA" id="ARBA00004123"/>
    </source>
</evidence>
<sequence>MTDVEGPTSKRERSLQTAGVCAFCHEGEDSDDPDDDPIVLTNAIVRSKPVYAHEECLAWCPDLYQSEDLTWQNVGKALHRCHRLKCAVCGEGDAPLGCKRAACKKNWHYPCAMEPTTGLVIYEDLFCVACPVCHEVLEARRRKKERIAAEAAAEKATKAAAEKATKAAASKACLSKAKVVPKAASGSAKTAKSSGLPGLASAIAATPGASLFTKQSTSTSKAVLPSHSKAMPEPRAGQPRSTIAVCGAQSLSNRENTSIQTAATTAPPRKPPTPEETEAAERFERCRTAVGEMFRKLRCDELKKDIVAKELRASPSTSLNDDELDTLLTDMERENLVMARIGIVFLI</sequence>
<dbReference type="InterPro" id="IPR034732">
    <property type="entry name" value="EPHD"/>
</dbReference>
<evidence type="ECO:0000313" key="11">
    <source>
        <dbReference type="EMBL" id="KAL1529815.1"/>
    </source>
</evidence>
<dbReference type="AlphaFoldDB" id="A0AB34K6C2"/>
<evidence type="ECO:0000256" key="6">
    <source>
        <dbReference type="ARBA" id="ARBA00022833"/>
    </source>
</evidence>
<dbReference type="EMBL" id="JBGBPQ010000001">
    <property type="protein sequence ID" value="KAL1529815.1"/>
    <property type="molecule type" value="Genomic_DNA"/>
</dbReference>
<keyword evidence="7" id="KW-0234">DNA repair</keyword>
<feature type="region of interest" description="Disordered" evidence="9">
    <location>
        <begin position="216"/>
        <end position="240"/>
    </location>
</feature>
<accession>A0AB34K6C2</accession>
<dbReference type="GO" id="GO:0005634">
    <property type="term" value="C:nucleus"/>
    <property type="evidence" value="ECO:0007669"/>
    <property type="project" value="UniProtKB-SubCell"/>
</dbReference>
<evidence type="ECO:0000313" key="12">
    <source>
        <dbReference type="Proteomes" id="UP001515480"/>
    </source>
</evidence>
<name>A0AB34K6C2_PRYPA</name>
<evidence type="ECO:0000256" key="9">
    <source>
        <dbReference type="SAM" id="MobiDB-lite"/>
    </source>
</evidence>
<comment type="caution">
    <text evidence="11">The sequence shown here is derived from an EMBL/GenBank/DDBJ whole genome shotgun (WGS) entry which is preliminary data.</text>
</comment>
<evidence type="ECO:0000256" key="4">
    <source>
        <dbReference type="ARBA" id="ARBA00022763"/>
    </source>
</evidence>
<comment type="subcellular location">
    <subcellularLocation>
        <location evidence="1">Nucleus</location>
    </subcellularLocation>
</comment>
<dbReference type="Proteomes" id="UP001515480">
    <property type="component" value="Unassembled WGS sequence"/>
</dbReference>
<keyword evidence="4" id="KW-0227">DNA damage</keyword>
<keyword evidence="5" id="KW-0863">Zinc-finger</keyword>
<evidence type="ECO:0000256" key="3">
    <source>
        <dbReference type="ARBA" id="ARBA00022737"/>
    </source>
</evidence>
<evidence type="ECO:0000256" key="2">
    <source>
        <dbReference type="ARBA" id="ARBA00022723"/>
    </source>
</evidence>
<dbReference type="InterPro" id="IPR013083">
    <property type="entry name" value="Znf_RING/FYVE/PHD"/>
</dbReference>
<dbReference type="GO" id="GO:0000724">
    <property type="term" value="P:double-strand break repair via homologous recombination"/>
    <property type="evidence" value="ECO:0007669"/>
    <property type="project" value="TreeGrafter"/>
</dbReference>
<keyword evidence="6" id="KW-0862">Zinc</keyword>